<protein>
    <submittedName>
        <fullName evidence="1">Uncharacterized protein</fullName>
    </submittedName>
</protein>
<sequence>MPDFEEEKLKNFMGKHFSEISKSSPLHLLSFFKYLYQQFKPLAESSLLRNEGPKTSKKKLQWKHIITKSVIDMAKLLCKCQYDDVELSSDEKNMRVESTGHEEFYLCKKWHSSNDACFLVNQDGGWIAQTNSQNE</sequence>
<comment type="caution">
    <text evidence="1">The sequence shown here is derived from an EMBL/GenBank/DDBJ whole genome shotgun (WGS) entry which is preliminary data.</text>
</comment>
<keyword evidence="2" id="KW-1185">Reference proteome</keyword>
<dbReference type="EMBL" id="ASPP01024866">
    <property type="protein sequence ID" value="ETO08601.1"/>
    <property type="molecule type" value="Genomic_DNA"/>
</dbReference>
<name>X6M4M5_RETFI</name>
<organism evidence="1 2">
    <name type="scientific">Reticulomyxa filosa</name>
    <dbReference type="NCBI Taxonomy" id="46433"/>
    <lineage>
        <taxon>Eukaryota</taxon>
        <taxon>Sar</taxon>
        <taxon>Rhizaria</taxon>
        <taxon>Retaria</taxon>
        <taxon>Foraminifera</taxon>
        <taxon>Monothalamids</taxon>
        <taxon>Reticulomyxidae</taxon>
        <taxon>Reticulomyxa</taxon>
    </lineage>
</organism>
<accession>X6M4M5</accession>
<dbReference type="AlphaFoldDB" id="X6M4M5"/>
<gene>
    <name evidence="1" type="ORF">RFI_28786</name>
</gene>
<proteinExistence type="predicted"/>
<evidence type="ECO:0000313" key="1">
    <source>
        <dbReference type="EMBL" id="ETO08601.1"/>
    </source>
</evidence>
<dbReference type="Proteomes" id="UP000023152">
    <property type="component" value="Unassembled WGS sequence"/>
</dbReference>
<reference evidence="1 2" key="1">
    <citation type="journal article" date="2013" name="Curr. Biol.">
        <title>The Genome of the Foraminiferan Reticulomyxa filosa.</title>
        <authorList>
            <person name="Glockner G."/>
            <person name="Hulsmann N."/>
            <person name="Schleicher M."/>
            <person name="Noegel A.A."/>
            <person name="Eichinger L."/>
            <person name="Gallinger C."/>
            <person name="Pawlowski J."/>
            <person name="Sierra R."/>
            <person name="Euteneuer U."/>
            <person name="Pillet L."/>
            <person name="Moustafa A."/>
            <person name="Platzer M."/>
            <person name="Groth M."/>
            <person name="Szafranski K."/>
            <person name="Schliwa M."/>
        </authorList>
    </citation>
    <scope>NUCLEOTIDE SEQUENCE [LARGE SCALE GENOMIC DNA]</scope>
</reference>
<evidence type="ECO:0000313" key="2">
    <source>
        <dbReference type="Proteomes" id="UP000023152"/>
    </source>
</evidence>